<feature type="domain" description="BppU N-terminal" evidence="2">
    <location>
        <begin position="1"/>
        <end position="163"/>
    </location>
</feature>
<dbReference type="SUPFAM" id="SSF56300">
    <property type="entry name" value="Metallo-dependent phosphatases"/>
    <property type="match status" value="1"/>
</dbReference>
<dbReference type="Gene3D" id="2.60.40.3350">
    <property type="match status" value="1"/>
</dbReference>
<dbReference type="AlphaFoldDB" id="A0ABD7YSM9"/>
<evidence type="ECO:0000259" key="2">
    <source>
        <dbReference type="Pfam" id="PF10651"/>
    </source>
</evidence>
<dbReference type="InterPro" id="IPR029052">
    <property type="entry name" value="Metallo-depent_PP-like"/>
</dbReference>
<dbReference type="Proteomes" id="UP001224533">
    <property type="component" value="Chromosome"/>
</dbReference>
<dbReference type="Pfam" id="PF10651">
    <property type="entry name" value="BppU_N"/>
    <property type="match status" value="1"/>
</dbReference>
<protein>
    <submittedName>
        <fullName evidence="3">Phage baseplate upper protein</fullName>
    </submittedName>
</protein>
<gene>
    <name evidence="3" type="ORF">O2U02_06090</name>
</gene>
<evidence type="ECO:0000259" key="1">
    <source>
        <dbReference type="Pfam" id="PF00149"/>
    </source>
</evidence>
<sequence>MAQTLKYVIGKDYRPLTVLEAKGGNTFSPDYDKENWVQARQYEDSLRQVFVEITNEDGSAYDLTGANVLFEGILPDNEHKILDNSHVVFYEDPTTGKFRFDMPAQAFSVAGQYKQAFFRVVKDYRNIATLEFKFEVLADMVVTGMVARDYISPLDDLFNTIKETETKNIAELKKIVDDKINEITDLMTTLNQTNTVTLGELNNAKTALSALEEKIRQDGLFTQGEAEAFKQEILNEFETFKNSINETFDDFLNKISSKISGGSVNSLVKDYNVKGAVGKLKDFASEISQDSGFKILFVTDQHYRVSEYTTDPVQGTNYAKAFPLSLSMTNNLAILDDVVDAAVFNGDNVDGAISLNQAYPSDMIAKIIKDNPHETPNVKYAKSINRTLINAARDALPSTDVYINLGNHDDNSIAQKYDGYILDKEDLLDVYEFDSNNFGEERYDFSCYKDYPKAKVRIGIIGAYDNPEIYDGDNSGGGRGNVKYRRGYHSVITQGTLNFVKKALETCPDEYTMLWFSHLPLKGYFNGATETVSDADSLPIRVNHELLTGMFSAYVNRRAFSGTGTNQDYPASVSVDFTKSKGNIAGLVFGHEHKDKDMQNINGVPGIVRQCFLAASRADGDKFDTIEQYSFDVIELDTNSKQVIFKRFGDGGDTSYGY</sequence>
<organism evidence="3 4">
    <name type="scientific">Ligilactobacillus salivarius</name>
    <dbReference type="NCBI Taxonomy" id="1624"/>
    <lineage>
        <taxon>Bacteria</taxon>
        <taxon>Bacillati</taxon>
        <taxon>Bacillota</taxon>
        <taxon>Bacilli</taxon>
        <taxon>Lactobacillales</taxon>
        <taxon>Lactobacillaceae</taxon>
        <taxon>Ligilactobacillus</taxon>
    </lineage>
</organism>
<reference evidence="3 4" key="1">
    <citation type="submission" date="2022-12" db="EMBL/GenBank/DDBJ databases">
        <title>Assessment of beneficial effects and identification of host adaptation-associated genes of Ligilactobacillus salivarius isolated from Meles meles.</title>
        <authorList>
            <person name="Wang Y."/>
        </authorList>
    </citation>
    <scope>NUCLEOTIDE SEQUENCE [LARGE SCALE GENOMIC DNA]</scope>
    <source>
        <strain evidence="3 4">S35</strain>
    </source>
</reference>
<name>A0ABD7YSM9_9LACO</name>
<dbReference type="RefSeq" id="WP_283473210.1">
    <property type="nucleotide sequence ID" value="NZ_CP114501.1"/>
</dbReference>
<dbReference type="InterPro" id="IPR018913">
    <property type="entry name" value="BppU_N"/>
</dbReference>
<dbReference type="EMBL" id="CP114509">
    <property type="protein sequence ID" value="WHS17072.1"/>
    <property type="molecule type" value="Genomic_DNA"/>
</dbReference>
<dbReference type="GO" id="GO:0016787">
    <property type="term" value="F:hydrolase activity"/>
    <property type="evidence" value="ECO:0007669"/>
    <property type="project" value="UniProtKB-ARBA"/>
</dbReference>
<feature type="domain" description="Calcineurin-like phosphoesterase" evidence="1">
    <location>
        <begin position="294"/>
        <end position="594"/>
    </location>
</feature>
<evidence type="ECO:0000313" key="4">
    <source>
        <dbReference type="Proteomes" id="UP001224533"/>
    </source>
</evidence>
<dbReference type="Pfam" id="PF00149">
    <property type="entry name" value="Metallophos"/>
    <property type="match status" value="1"/>
</dbReference>
<dbReference type="Gene3D" id="3.60.21.10">
    <property type="match status" value="1"/>
</dbReference>
<accession>A0ABD7YSM9</accession>
<dbReference type="InterPro" id="IPR004843">
    <property type="entry name" value="Calcineurin-like_PHP"/>
</dbReference>
<evidence type="ECO:0000313" key="3">
    <source>
        <dbReference type="EMBL" id="WHS17072.1"/>
    </source>
</evidence>
<proteinExistence type="predicted"/>